<evidence type="ECO:0000313" key="1">
    <source>
        <dbReference type="EMBL" id="KAG8080803.1"/>
    </source>
</evidence>
<sequence length="89" mass="9957">MQPVDFTRLNGIGSIVVFDSDYIVFDRPAAACHGSSTRSCRARGSSHRRVVLLHMRCQRDKATSAVNDDHVLLRWNFSQPVPSRCCPPS</sequence>
<keyword evidence="2" id="KW-1185">Reference proteome</keyword>
<reference evidence="1" key="1">
    <citation type="journal article" date="2021" name="bioRxiv">
        <title>Whole Genome Assembly and Annotation of Northern Wild Rice, Zizania palustris L., Supports a Whole Genome Duplication in the Zizania Genus.</title>
        <authorList>
            <person name="Haas M."/>
            <person name="Kono T."/>
            <person name="Macchietto M."/>
            <person name="Millas R."/>
            <person name="McGilp L."/>
            <person name="Shao M."/>
            <person name="Duquette J."/>
            <person name="Hirsch C.N."/>
            <person name="Kimball J."/>
        </authorList>
    </citation>
    <scope>NUCLEOTIDE SEQUENCE</scope>
    <source>
        <tissue evidence="1">Fresh leaf tissue</tissue>
    </source>
</reference>
<dbReference type="EMBL" id="JAAALK010000282">
    <property type="protein sequence ID" value="KAG8080803.1"/>
    <property type="molecule type" value="Genomic_DNA"/>
</dbReference>
<accession>A0A8J5SUZ0</accession>
<dbReference type="Proteomes" id="UP000729402">
    <property type="component" value="Unassembled WGS sequence"/>
</dbReference>
<organism evidence="1 2">
    <name type="scientific">Zizania palustris</name>
    <name type="common">Northern wild rice</name>
    <dbReference type="NCBI Taxonomy" id="103762"/>
    <lineage>
        <taxon>Eukaryota</taxon>
        <taxon>Viridiplantae</taxon>
        <taxon>Streptophyta</taxon>
        <taxon>Embryophyta</taxon>
        <taxon>Tracheophyta</taxon>
        <taxon>Spermatophyta</taxon>
        <taxon>Magnoliopsida</taxon>
        <taxon>Liliopsida</taxon>
        <taxon>Poales</taxon>
        <taxon>Poaceae</taxon>
        <taxon>BOP clade</taxon>
        <taxon>Oryzoideae</taxon>
        <taxon>Oryzeae</taxon>
        <taxon>Zizaniinae</taxon>
        <taxon>Zizania</taxon>
    </lineage>
</organism>
<name>A0A8J5SUZ0_ZIZPA</name>
<dbReference type="AlphaFoldDB" id="A0A8J5SUZ0"/>
<comment type="caution">
    <text evidence="1">The sequence shown here is derived from an EMBL/GenBank/DDBJ whole genome shotgun (WGS) entry which is preliminary data.</text>
</comment>
<proteinExistence type="predicted"/>
<protein>
    <submittedName>
        <fullName evidence="1">Uncharacterized protein</fullName>
    </submittedName>
</protein>
<reference evidence="1" key="2">
    <citation type="submission" date="2021-02" db="EMBL/GenBank/DDBJ databases">
        <authorList>
            <person name="Kimball J.A."/>
            <person name="Haas M.W."/>
            <person name="Macchietto M."/>
            <person name="Kono T."/>
            <person name="Duquette J."/>
            <person name="Shao M."/>
        </authorList>
    </citation>
    <scope>NUCLEOTIDE SEQUENCE</scope>
    <source>
        <tissue evidence="1">Fresh leaf tissue</tissue>
    </source>
</reference>
<evidence type="ECO:0000313" key="2">
    <source>
        <dbReference type="Proteomes" id="UP000729402"/>
    </source>
</evidence>
<gene>
    <name evidence="1" type="ORF">GUJ93_ZPchr0007g5922</name>
</gene>